<organism evidence="1 2">
    <name type="scientific">Petrachloros mirabilis ULC683</name>
    <dbReference type="NCBI Taxonomy" id="2781853"/>
    <lineage>
        <taxon>Bacteria</taxon>
        <taxon>Bacillati</taxon>
        <taxon>Cyanobacteriota</taxon>
        <taxon>Cyanophyceae</taxon>
        <taxon>Synechococcales</taxon>
        <taxon>Petrachlorosaceae</taxon>
        <taxon>Petrachloros</taxon>
        <taxon>Petrachloros mirabilis</taxon>
    </lineage>
</organism>
<proteinExistence type="predicted"/>
<dbReference type="Proteomes" id="UP000607397">
    <property type="component" value="Unassembled WGS sequence"/>
</dbReference>
<gene>
    <name evidence="1" type="ORF">GS597_02195</name>
</gene>
<name>A0A8K1ZWU0_9CYAN</name>
<dbReference type="AlphaFoldDB" id="A0A8K1ZWU0"/>
<comment type="caution">
    <text evidence="1">The sequence shown here is derived from an EMBL/GenBank/DDBJ whole genome shotgun (WGS) entry which is preliminary data.</text>
</comment>
<sequence length="100" mass="11094">MTERWTDETLDRFASTVATATQANQELITKNTEAIAELKDDLKAESRKWDERYFQLTRDTLGTAKTIIVTAGTVVILSPLLQALSPAIEKIVTRLLGGQT</sequence>
<dbReference type="EMBL" id="WVIC01000003">
    <property type="protein sequence ID" value="NCJ05342.1"/>
    <property type="molecule type" value="Genomic_DNA"/>
</dbReference>
<protein>
    <submittedName>
        <fullName evidence="1">Uncharacterized protein</fullName>
    </submittedName>
</protein>
<reference evidence="1" key="1">
    <citation type="submission" date="2019-12" db="EMBL/GenBank/DDBJ databases">
        <title>High-Quality draft genome sequences of three cyanobacteria isolated from the limestone walls of the Old Cathedral of Coimbra.</title>
        <authorList>
            <person name="Tiago I."/>
            <person name="Soares F."/>
            <person name="Portugal A."/>
        </authorList>
    </citation>
    <scope>NUCLEOTIDE SEQUENCE [LARGE SCALE GENOMIC DNA]</scope>
    <source>
        <strain evidence="1">C</strain>
    </source>
</reference>
<keyword evidence="2" id="KW-1185">Reference proteome</keyword>
<dbReference type="RefSeq" id="WP_238717884.1">
    <property type="nucleotide sequence ID" value="NZ_WVIC01000003.1"/>
</dbReference>
<evidence type="ECO:0000313" key="2">
    <source>
        <dbReference type="Proteomes" id="UP000607397"/>
    </source>
</evidence>
<evidence type="ECO:0000313" key="1">
    <source>
        <dbReference type="EMBL" id="NCJ05342.1"/>
    </source>
</evidence>
<accession>A0A8K1ZWU0</accession>